<proteinExistence type="predicted"/>
<name>A0A8S5M0F4_9CAUD</name>
<sequence length="102" mass="11510">MAKFYQRTQEINGVTYVAQFNGLTAWQECIDDSYIPGTDTTSTARYAKNVLKRGLLEPSGLTPDDFDTEEELTEVVRFVADVMRGRFRNTEDPQAAPAKGKR</sequence>
<organism evidence="1">
    <name type="scientific">Siphoviridae sp. ctr0N4</name>
    <dbReference type="NCBI Taxonomy" id="2826473"/>
    <lineage>
        <taxon>Viruses</taxon>
        <taxon>Duplodnaviria</taxon>
        <taxon>Heunggongvirae</taxon>
        <taxon>Uroviricota</taxon>
        <taxon>Caudoviricetes</taxon>
    </lineage>
</organism>
<protein>
    <submittedName>
        <fullName evidence="1">Uncharacterized protein</fullName>
    </submittedName>
</protein>
<accession>A0A8S5M0F4</accession>
<evidence type="ECO:0000313" key="1">
    <source>
        <dbReference type="EMBL" id="DAD75616.1"/>
    </source>
</evidence>
<dbReference type="EMBL" id="BK014786">
    <property type="protein sequence ID" value="DAD75616.1"/>
    <property type="molecule type" value="Genomic_DNA"/>
</dbReference>
<reference evidence="1" key="1">
    <citation type="journal article" date="2021" name="Proc. Natl. Acad. Sci. U.S.A.">
        <title>A Catalog of Tens of Thousands of Viruses from Human Metagenomes Reveals Hidden Associations with Chronic Diseases.</title>
        <authorList>
            <person name="Tisza M.J."/>
            <person name="Buck C.B."/>
        </authorList>
    </citation>
    <scope>NUCLEOTIDE SEQUENCE</scope>
    <source>
        <strain evidence="1">Ctr0N4</strain>
    </source>
</reference>